<dbReference type="InterPro" id="IPR000719">
    <property type="entry name" value="Prot_kinase_dom"/>
</dbReference>
<dbReference type="InterPro" id="IPR011009">
    <property type="entry name" value="Kinase-like_dom_sf"/>
</dbReference>
<dbReference type="InterPro" id="IPR051131">
    <property type="entry name" value="NEK_Ser/Thr_kinase_NIMA"/>
</dbReference>
<evidence type="ECO:0000256" key="9">
    <source>
        <dbReference type="ARBA" id="ARBA00048679"/>
    </source>
</evidence>
<accession>A0A498M6A7</accession>
<keyword evidence="7" id="KW-0067">ATP-binding</keyword>
<protein>
    <recommendedName>
        <fullName evidence="2">non-specific serine/threonine protein kinase</fullName>
        <ecNumber evidence="2">2.7.11.1</ecNumber>
    </recommendedName>
</protein>
<dbReference type="PROSITE" id="PS50011">
    <property type="entry name" value="PROTEIN_KINASE_DOM"/>
    <property type="match status" value="1"/>
</dbReference>
<reference evidence="12 13" key="1">
    <citation type="submission" date="2018-03" db="EMBL/GenBank/DDBJ databases">
        <title>Draft genome sequence of Rohu Carp (Labeo rohita).</title>
        <authorList>
            <person name="Das P."/>
            <person name="Kushwaha B."/>
            <person name="Joshi C.G."/>
            <person name="Kumar D."/>
            <person name="Nagpure N.S."/>
            <person name="Sahoo L."/>
            <person name="Das S.P."/>
            <person name="Bit A."/>
            <person name="Patnaik S."/>
            <person name="Meher P.K."/>
            <person name="Jayasankar P."/>
            <person name="Koringa P.G."/>
            <person name="Patel N.V."/>
            <person name="Hinsu A.T."/>
            <person name="Kumar R."/>
            <person name="Pandey M."/>
            <person name="Agarwal S."/>
            <person name="Srivastava S."/>
            <person name="Singh M."/>
            <person name="Iquebal M.A."/>
            <person name="Jaiswal S."/>
            <person name="Angadi U.B."/>
            <person name="Kumar N."/>
            <person name="Raza M."/>
            <person name="Shah T.M."/>
            <person name="Rai A."/>
            <person name="Jena J.K."/>
        </authorList>
    </citation>
    <scope>NUCLEOTIDE SEQUENCE [LARGE SCALE GENOMIC DNA]</scope>
    <source>
        <strain evidence="12">DASCIFA01</strain>
        <tissue evidence="12">Testis</tissue>
    </source>
</reference>
<dbReference type="PANTHER" id="PTHR44899">
    <property type="entry name" value="CAMK FAMILY PROTEIN KINASE"/>
    <property type="match status" value="1"/>
</dbReference>
<evidence type="ECO:0000256" key="10">
    <source>
        <dbReference type="SAM" id="SignalP"/>
    </source>
</evidence>
<dbReference type="Pfam" id="PF00069">
    <property type="entry name" value="Pkinase"/>
    <property type="match status" value="1"/>
</dbReference>
<dbReference type="STRING" id="84645.A0A498M6A7"/>
<evidence type="ECO:0000256" key="4">
    <source>
        <dbReference type="ARBA" id="ARBA00022679"/>
    </source>
</evidence>
<keyword evidence="13" id="KW-1185">Reference proteome</keyword>
<dbReference type="Proteomes" id="UP000290572">
    <property type="component" value="Unassembled WGS sequence"/>
</dbReference>
<dbReference type="PANTHER" id="PTHR44899:SF4">
    <property type="entry name" value="SERINE_THREONINE-PROTEIN KINASE NEK1"/>
    <property type="match status" value="1"/>
</dbReference>
<keyword evidence="10" id="KW-0732">Signal</keyword>
<dbReference type="Gene3D" id="1.10.510.10">
    <property type="entry name" value="Transferase(Phosphotransferase) domain 1"/>
    <property type="match status" value="1"/>
</dbReference>
<feature type="domain" description="Protein kinase" evidence="11">
    <location>
        <begin position="1"/>
        <end position="253"/>
    </location>
</feature>
<organism evidence="12 13">
    <name type="scientific">Labeo rohita</name>
    <name type="common">Indian major carp</name>
    <name type="synonym">Cyprinus rohita</name>
    <dbReference type="NCBI Taxonomy" id="84645"/>
    <lineage>
        <taxon>Eukaryota</taxon>
        <taxon>Metazoa</taxon>
        <taxon>Chordata</taxon>
        <taxon>Craniata</taxon>
        <taxon>Vertebrata</taxon>
        <taxon>Euteleostomi</taxon>
        <taxon>Actinopterygii</taxon>
        <taxon>Neopterygii</taxon>
        <taxon>Teleostei</taxon>
        <taxon>Ostariophysi</taxon>
        <taxon>Cypriniformes</taxon>
        <taxon>Cyprinidae</taxon>
        <taxon>Labeoninae</taxon>
        <taxon>Labeonini</taxon>
        <taxon>Labeo</taxon>
    </lineage>
</organism>
<comment type="catalytic activity">
    <reaction evidence="8">
        <text>L-threonyl-[protein] + ATP = O-phospho-L-threonyl-[protein] + ADP + H(+)</text>
        <dbReference type="Rhea" id="RHEA:46608"/>
        <dbReference type="Rhea" id="RHEA-COMP:11060"/>
        <dbReference type="Rhea" id="RHEA-COMP:11605"/>
        <dbReference type="ChEBI" id="CHEBI:15378"/>
        <dbReference type="ChEBI" id="CHEBI:30013"/>
        <dbReference type="ChEBI" id="CHEBI:30616"/>
        <dbReference type="ChEBI" id="CHEBI:61977"/>
        <dbReference type="ChEBI" id="CHEBI:456216"/>
        <dbReference type="EC" id="2.7.11.1"/>
    </reaction>
</comment>
<evidence type="ECO:0000256" key="2">
    <source>
        <dbReference type="ARBA" id="ARBA00012513"/>
    </source>
</evidence>
<evidence type="ECO:0000256" key="5">
    <source>
        <dbReference type="ARBA" id="ARBA00022741"/>
    </source>
</evidence>
<evidence type="ECO:0000256" key="7">
    <source>
        <dbReference type="ARBA" id="ARBA00022840"/>
    </source>
</evidence>
<feature type="signal peptide" evidence="10">
    <location>
        <begin position="1"/>
        <end position="15"/>
    </location>
</feature>
<keyword evidence="5" id="KW-0547">Nucleotide-binding</keyword>
<feature type="chain" id="PRO_5019717619" description="non-specific serine/threonine protein kinase" evidence="10">
    <location>
        <begin position="16"/>
        <end position="253"/>
    </location>
</feature>
<dbReference type="SUPFAM" id="SSF56112">
    <property type="entry name" value="Protein kinase-like (PK-like)"/>
    <property type="match status" value="1"/>
</dbReference>
<dbReference type="EMBL" id="QBIY01012808">
    <property type="protein sequence ID" value="RXN16070.1"/>
    <property type="molecule type" value="Genomic_DNA"/>
</dbReference>
<sequence>MALSILDWFVQICMALQYIHDERRNVFHGDIKPQNIFLTEDGYINLGDFGSSNVQKRIGRPLLSILLGIGTLTVGRMLRGFGIVEGGGAAEDSLLNTDVWREEDGCGLTTVHIEAGCDGAPQSSQESEDVTVKFSVESAPETCRECVDEDWRWMDFDFAGEESGHVSFRACEIDDGPKFLYAVENERVIKMRLGNSRIVNLYKNACGAEEFGQKNAVTLKIGCVRIGYVRIDEKIFLVEETCFRKDRRLCQRG</sequence>
<keyword evidence="3" id="KW-0723">Serine/threonine-protein kinase</keyword>
<evidence type="ECO:0000256" key="8">
    <source>
        <dbReference type="ARBA" id="ARBA00047899"/>
    </source>
</evidence>
<gene>
    <name evidence="12" type="ORF">ROHU_008469</name>
</gene>
<evidence type="ECO:0000313" key="12">
    <source>
        <dbReference type="EMBL" id="RXN16070.1"/>
    </source>
</evidence>
<keyword evidence="4" id="KW-0808">Transferase</keyword>
<name>A0A498M6A7_LABRO</name>
<evidence type="ECO:0000313" key="13">
    <source>
        <dbReference type="Proteomes" id="UP000290572"/>
    </source>
</evidence>
<evidence type="ECO:0000256" key="1">
    <source>
        <dbReference type="ARBA" id="ARBA00010886"/>
    </source>
</evidence>
<proteinExistence type="inferred from homology"/>
<dbReference type="GO" id="GO:0005524">
    <property type="term" value="F:ATP binding"/>
    <property type="evidence" value="ECO:0007669"/>
    <property type="project" value="UniProtKB-KW"/>
</dbReference>
<dbReference type="EC" id="2.7.11.1" evidence="2"/>
<comment type="similarity">
    <text evidence="1">Belongs to the protein kinase superfamily. NEK Ser/Thr protein kinase family. NIMA subfamily.</text>
</comment>
<dbReference type="InterPro" id="IPR008271">
    <property type="entry name" value="Ser/Thr_kinase_AS"/>
</dbReference>
<evidence type="ECO:0000256" key="6">
    <source>
        <dbReference type="ARBA" id="ARBA00022777"/>
    </source>
</evidence>
<dbReference type="PROSITE" id="PS00108">
    <property type="entry name" value="PROTEIN_KINASE_ST"/>
    <property type="match status" value="1"/>
</dbReference>
<dbReference type="AlphaFoldDB" id="A0A498M6A7"/>
<evidence type="ECO:0000259" key="11">
    <source>
        <dbReference type="PROSITE" id="PS50011"/>
    </source>
</evidence>
<comment type="catalytic activity">
    <reaction evidence="9">
        <text>L-seryl-[protein] + ATP = O-phospho-L-seryl-[protein] + ADP + H(+)</text>
        <dbReference type="Rhea" id="RHEA:17989"/>
        <dbReference type="Rhea" id="RHEA-COMP:9863"/>
        <dbReference type="Rhea" id="RHEA-COMP:11604"/>
        <dbReference type="ChEBI" id="CHEBI:15378"/>
        <dbReference type="ChEBI" id="CHEBI:29999"/>
        <dbReference type="ChEBI" id="CHEBI:30616"/>
        <dbReference type="ChEBI" id="CHEBI:83421"/>
        <dbReference type="ChEBI" id="CHEBI:456216"/>
        <dbReference type="EC" id="2.7.11.1"/>
    </reaction>
</comment>
<evidence type="ECO:0000256" key="3">
    <source>
        <dbReference type="ARBA" id="ARBA00022527"/>
    </source>
</evidence>
<comment type="caution">
    <text evidence="12">The sequence shown here is derived from an EMBL/GenBank/DDBJ whole genome shotgun (WGS) entry which is preliminary data.</text>
</comment>
<keyword evidence="6 12" id="KW-0418">Kinase</keyword>
<dbReference type="GO" id="GO:0004674">
    <property type="term" value="F:protein serine/threonine kinase activity"/>
    <property type="evidence" value="ECO:0007669"/>
    <property type="project" value="UniProtKB-KW"/>
</dbReference>